<feature type="compositionally biased region" description="Basic and acidic residues" evidence="1">
    <location>
        <begin position="19"/>
        <end position="47"/>
    </location>
</feature>
<evidence type="ECO:0000313" key="3">
    <source>
        <dbReference type="EMBL" id="KAB1211303.1"/>
    </source>
</evidence>
<name>A0A6A1VEX8_9ROSI</name>
<dbReference type="EMBL" id="RXIC02000024">
    <property type="protein sequence ID" value="KAB1211303.1"/>
    <property type="molecule type" value="Genomic_DNA"/>
</dbReference>
<dbReference type="PANTHER" id="PTHR33270">
    <property type="entry name" value="BNAC05G50380D PROTEIN"/>
    <property type="match status" value="1"/>
</dbReference>
<comment type="caution">
    <text evidence="3">The sequence shown here is derived from an EMBL/GenBank/DDBJ whole genome shotgun (WGS) entry which is preliminary data.</text>
</comment>
<feature type="domain" description="DUF7054" evidence="2">
    <location>
        <begin position="50"/>
        <end position="133"/>
    </location>
</feature>
<organism evidence="3 4">
    <name type="scientific">Morella rubra</name>
    <name type="common">Chinese bayberry</name>
    <dbReference type="NCBI Taxonomy" id="262757"/>
    <lineage>
        <taxon>Eukaryota</taxon>
        <taxon>Viridiplantae</taxon>
        <taxon>Streptophyta</taxon>
        <taxon>Embryophyta</taxon>
        <taxon>Tracheophyta</taxon>
        <taxon>Spermatophyta</taxon>
        <taxon>Magnoliopsida</taxon>
        <taxon>eudicotyledons</taxon>
        <taxon>Gunneridae</taxon>
        <taxon>Pentapetalae</taxon>
        <taxon>rosids</taxon>
        <taxon>fabids</taxon>
        <taxon>Fagales</taxon>
        <taxon>Myricaceae</taxon>
        <taxon>Morella</taxon>
    </lineage>
</organism>
<feature type="region of interest" description="Disordered" evidence="1">
    <location>
        <begin position="1"/>
        <end position="48"/>
    </location>
</feature>
<dbReference type="Proteomes" id="UP000516437">
    <property type="component" value="Chromosome 6"/>
</dbReference>
<dbReference type="AlphaFoldDB" id="A0A6A1VEX8"/>
<evidence type="ECO:0000256" key="1">
    <source>
        <dbReference type="SAM" id="MobiDB-lite"/>
    </source>
</evidence>
<dbReference type="InterPro" id="IPR055482">
    <property type="entry name" value="DUF7054"/>
</dbReference>
<dbReference type="InterPro" id="IPR040358">
    <property type="entry name" value="At4g22758-like"/>
</dbReference>
<proteinExistence type="predicted"/>
<protein>
    <recommendedName>
        <fullName evidence="2">DUF7054 domain-containing protein</fullName>
    </recommendedName>
</protein>
<keyword evidence="4" id="KW-1185">Reference proteome</keyword>
<dbReference type="Pfam" id="PF23156">
    <property type="entry name" value="DUF7054"/>
    <property type="match status" value="1"/>
</dbReference>
<evidence type="ECO:0000259" key="2">
    <source>
        <dbReference type="Pfam" id="PF23156"/>
    </source>
</evidence>
<sequence length="171" mass="19218">MLKRSASEKILPQMHKKTKDSQSVEKVKRSLSEKIEQQKDKKMKDSQSGKNNRLLIKIVVLGSAGPLRFVVNENDHVAGVIDTTLKSYAREGRLPLLGSDVNNFLLCPINAGFEALNPWERIGSHWARNFVLCKKSQAELTKGTSEMMAQKASVTSKDWVNMSLTLWILAH</sequence>
<dbReference type="PANTHER" id="PTHR33270:SF18">
    <property type="entry name" value="OS02G0324700 PROTEIN"/>
    <property type="match status" value="1"/>
</dbReference>
<dbReference type="OrthoDB" id="1919859at2759"/>
<reference evidence="3 4" key="1">
    <citation type="journal article" date="2019" name="Plant Biotechnol. J.">
        <title>The red bayberry genome and genetic basis of sex determination.</title>
        <authorList>
            <person name="Jia H.M."/>
            <person name="Jia H.J."/>
            <person name="Cai Q.L."/>
            <person name="Wang Y."/>
            <person name="Zhao H.B."/>
            <person name="Yang W.F."/>
            <person name="Wang G.Y."/>
            <person name="Li Y.H."/>
            <person name="Zhan D.L."/>
            <person name="Shen Y.T."/>
            <person name="Niu Q.F."/>
            <person name="Chang L."/>
            <person name="Qiu J."/>
            <person name="Zhao L."/>
            <person name="Xie H.B."/>
            <person name="Fu W.Y."/>
            <person name="Jin J."/>
            <person name="Li X.W."/>
            <person name="Jiao Y."/>
            <person name="Zhou C.C."/>
            <person name="Tu T."/>
            <person name="Chai C.Y."/>
            <person name="Gao J.L."/>
            <person name="Fan L.J."/>
            <person name="van de Weg E."/>
            <person name="Wang J.Y."/>
            <person name="Gao Z.S."/>
        </authorList>
    </citation>
    <scope>NUCLEOTIDE SEQUENCE [LARGE SCALE GENOMIC DNA]</scope>
    <source>
        <tissue evidence="3">Leaves</tissue>
    </source>
</reference>
<accession>A0A6A1VEX8</accession>
<evidence type="ECO:0000313" key="4">
    <source>
        <dbReference type="Proteomes" id="UP000516437"/>
    </source>
</evidence>
<gene>
    <name evidence="3" type="ORF">CJ030_MR6G021507</name>
</gene>